<evidence type="ECO:0000256" key="1">
    <source>
        <dbReference type="SAM" id="MobiDB-lite"/>
    </source>
</evidence>
<evidence type="ECO:0008006" key="5">
    <source>
        <dbReference type="Google" id="ProtNLM"/>
    </source>
</evidence>
<evidence type="ECO:0000313" key="4">
    <source>
        <dbReference type="Proteomes" id="UP001066276"/>
    </source>
</evidence>
<name>A0AAV7RIT2_PLEWA</name>
<proteinExistence type="predicted"/>
<feature type="signal peptide" evidence="2">
    <location>
        <begin position="1"/>
        <end position="17"/>
    </location>
</feature>
<dbReference type="AlphaFoldDB" id="A0AAV7RIT2"/>
<accession>A0AAV7RIT2</accession>
<feature type="chain" id="PRO_5043552242" description="Secreted protein" evidence="2">
    <location>
        <begin position="18"/>
        <end position="129"/>
    </location>
</feature>
<evidence type="ECO:0000256" key="2">
    <source>
        <dbReference type="SAM" id="SignalP"/>
    </source>
</evidence>
<organism evidence="3 4">
    <name type="scientific">Pleurodeles waltl</name>
    <name type="common">Iberian ribbed newt</name>
    <dbReference type="NCBI Taxonomy" id="8319"/>
    <lineage>
        <taxon>Eukaryota</taxon>
        <taxon>Metazoa</taxon>
        <taxon>Chordata</taxon>
        <taxon>Craniata</taxon>
        <taxon>Vertebrata</taxon>
        <taxon>Euteleostomi</taxon>
        <taxon>Amphibia</taxon>
        <taxon>Batrachia</taxon>
        <taxon>Caudata</taxon>
        <taxon>Salamandroidea</taxon>
        <taxon>Salamandridae</taxon>
        <taxon>Pleurodelinae</taxon>
        <taxon>Pleurodeles</taxon>
    </lineage>
</organism>
<keyword evidence="2" id="KW-0732">Signal</keyword>
<feature type="compositionally biased region" description="Basic and acidic residues" evidence="1">
    <location>
        <begin position="83"/>
        <end position="94"/>
    </location>
</feature>
<evidence type="ECO:0000313" key="3">
    <source>
        <dbReference type="EMBL" id="KAJ1150853.1"/>
    </source>
</evidence>
<protein>
    <recommendedName>
        <fullName evidence="5">Secreted protein</fullName>
    </recommendedName>
</protein>
<dbReference type="Proteomes" id="UP001066276">
    <property type="component" value="Chromosome 5"/>
</dbReference>
<keyword evidence="4" id="KW-1185">Reference proteome</keyword>
<reference evidence="3" key="1">
    <citation type="journal article" date="2022" name="bioRxiv">
        <title>Sequencing and chromosome-scale assembly of the giantPleurodeles waltlgenome.</title>
        <authorList>
            <person name="Brown T."/>
            <person name="Elewa A."/>
            <person name="Iarovenko S."/>
            <person name="Subramanian E."/>
            <person name="Araus A.J."/>
            <person name="Petzold A."/>
            <person name="Susuki M."/>
            <person name="Suzuki K.-i.T."/>
            <person name="Hayashi T."/>
            <person name="Toyoda A."/>
            <person name="Oliveira C."/>
            <person name="Osipova E."/>
            <person name="Leigh N.D."/>
            <person name="Simon A."/>
            <person name="Yun M.H."/>
        </authorList>
    </citation>
    <scope>NUCLEOTIDE SEQUENCE</scope>
    <source>
        <strain evidence="3">20211129_DDA</strain>
        <tissue evidence="3">Liver</tissue>
    </source>
</reference>
<comment type="caution">
    <text evidence="3">The sequence shown here is derived from an EMBL/GenBank/DDBJ whole genome shotgun (WGS) entry which is preliminary data.</text>
</comment>
<sequence>MLSILLVFAGLVVVSRCWHRFLEASVSAPSGCLPFERAITLPIRSATNPLRSPALAVPRMPPLLCASSRTAHRQRRGGGSGIRDQRRPQRRSSDSHGQYRSRPCRCHARLTASCRLLDGRPIRSRLSTR</sequence>
<gene>
    <name evidence="3" type="ORF">NDU88_003641</name>
</gene>
<dbReference type="EMBL" id="JANPWB010000009">
    <property type="protein sequence ID" value="KAJ1150853.1"/>
    <property type="molecule type" value="Genomic_DNA"/>
</dbReference>
<feature type="region of interest" description="Disordered" evidence="1">
    <location>
        <begin position="66"/>
        <end position="102"/>
    </location>
</feature>